<dbReference type="PANTHER" id="PTHR11024">
    <property type="entry name" value="NUCLEAR PORE COMPLEX PROTEIN SEC13 / SEH1 FAMILY MEMBER"/>
    <property type="match status" value="1"/>
</dbReference>
<keyword evidence="10" id="KW-0539">Nucleus</keyword>
<dbReference type="InterPro" id="IPR001680">
    <property type="entry name" value="WD40_rpt"/>
</dbReference>
<keyword evidence="6" id="KW-0509">mRNA transport</keyword>
<dbReference type="SUPFAM" id="SSF50978">
    <property type="entry name" value="WD40 repeat-like"/>
    <property type="match status" value="1"/>
</dbReference>
<dbReference type="GO" id="GO:0006606">
    <property type="term" value="P:protein import into nucleus"/>
    <property type="evidence" value="ECO:0007669"/>
    <property type="project" value="TreeGrafter"/>
</dbReference>
<comment type="caution">
    <text evidence="12">The sequence shown here is derived from an EMBL/GenBank/DDBJ whole genome shotgun (WGS) entry which is preliminary data.</text>
</comment>
<dbReference type="InParanoid" id="A0A2V0NSK9"/>
<name>A0A2V0NSK9_9CHLO</name>
<keyword evidence="13" id="KW-1185">Reference proteome</keyword>
<evidence type="ECO:0000256" key="1">
    <source>
        <dbReference type="ARBA" id="ARBA00004567"/>
    </source>
</evidence>
<evidence type="ECO:0000256" key="9">
    <source>
        <dbReference type="ARBA" id="ARBA00023132"/>
    </source>
</evidence>
<feature type="repeat" description="WD" evidence="11">
    <location>
        <begin position="206"/>
        <end position="242"/>
    </location>
</feature>
<comment type="subcellular location">
    <subcellularLocation>
        <location evidence="1">Nucleus</location>
        <location evidence="1">Nuclear pore complex</location>
    </subcellularLocation>
</comment>
<dbReference type="Gene3D" id="2.130.10.10">
    <property type="entry name" value="YVTN repeat-like/Quinoprotein amine dehydrogenase"/>
    <property type="match status" value="1"/>
</dbReference>
<dbReference type="InterPro" id="IPR015943">
    <property type="entry name" value="WD40/YVTN_repeat-like_dom_sf"/>
</dbReference>
<keyword evidence="8" id="KW-0811">Translocation</keyword>
<evidence type="ECO:0000256" key="5">
    <source>
        <dbReference type="ARBA" id="ARBA00022737"/>
    </source>
</evidence>
<proteinExistence type="inferred from homology"/>
<dbReference type="PANTHER" id="PTHR11024:SF2">
    <property type="entry name" value="PROTEIN SEC13 HOMOLOG"/>
    <property type="match status" value="1"/>
</dbReference>
<dbReference type="Proteomes" id="UP000247498">
    <property type="component" value="Unassembled WGS sequence"/>
</dbReference>
<dbReference type="PROSITE" id="PS50082">
    <property type="entry name" value="WD_REPEATS_2"/>
    <property type="match status" value="3"/>
</dbReference>
<evidence type="ECO:0000256" key="11">
    <source>
        <dbReference type="PROSITE-ProRule" id="PRU00221"/>
    </source>
</evidence>
<protein>
    <submittedName>
        <fullName evidence="12">Uncharacterized protein</fullName>
    </submittedName>
</protein>
<dbReference type="FunCoup" id="A0A2V0NSK9">
    <property type="interactions" value="2227"/>
</dbReference>
<dbReference type="AlphaFoldDB" id="A0A2V0NSK9"/>
<evidence type="ECO:0000256" key="2">
    <source>
        <dbReference type="ARBA" id="ARBA00010102"/>
    </source>
</evidence>
<sequence>MAAATFDSGHGDMVHGAEFDYYGRRLATCSSDRTIKVFELSGEHRTQIADLRGHEGPVWQVSWAHPRYGSLLASCSFDHRVIVWKEGPDGQWMQVYKTPSSLHSASINGVAWAPQELGLLFATAASDGSVGIVEHAGDGNWATTTIPNAHTLGCTAVSWAPALPPGSLVSSQPPPAAVKRLVTSGCDNTAKVWRWGEAGWVQEATLSGHTDWVRDAAWAPNLGLPLNTIATAGQDGQVFAWSERADGSGWEKALVHDFKAPVWKVSWSVTGGILAVADGNNAVSLWKESLDGTWQQVEQ</sequence>
<gene>
    <name evidence="12" type="ORF">Rsub_03193</name>
</gene>
<feature type="repeat" description="WD" evidence="11">
    <location>
        <begin position="51"/>
        <end position="85"/>
    </location>
</feature>
<keyword evidence="3" id="KW-0813">Transport</keyword>
<dbReference type="Pfam" id="PF00400">
    <property type="entry name" value="WD40"/>
    <property type="match status" value="3"/>
</dbReference>
<evidence type="ECO:0000256" key="7">
    <source>
        <dbReference type="ARBA" id="ARBA00022927"/>
    </source>
</evidence>
<evidence type="ECO:0000256" key="10">
    <source>
        <dbReference type="ARBA" id="ARBA00023242"/>
    </source>
</evidence>
<evidence type="ECO:0000256" key="4">
    <source>
        <dbReference type="ARBA" id="ARBA00022574"/>
    </source>
</evidence>
<dbReference type="OrthoDB" id="364224at2759"/>
<dbReference type="GO" id="GO:0030127">
    <property type="term" value="C:COPII vesicle coat"/>
    <property type="evidence" value="ECO:0007669"/>
    <property type="project" value="TreeGrafter"/>
</dbReference>
<organism evidence="12 13">
    <name type="scientific">Raphidocelis subcapitata</name>
    <dbReference type="NCBI Taxonomy" id="307507"/>
    <lineage>
        <taxon>Eukaryota</taxon>
        <taxon>Viridiplantae</taxon>
        <taxon>Chlorophyta</taxon>
        <taxon>core chlorophytes</taxon>
        <taxon>Chlorophyceae</taxon>
        <taxon>CS clade</taxon>
        <taxon>Sphaeropleales</taxon>
        <taxon>Selenastraceae</taxon>
        <taxon>Raphidocelis</taxon>
    </lineage>
</organism>
<dbReference type="InterPro" id="IPR037363">
    <property type="entry name" value="Sec13/Seh1_fam"/>
</dbReference>
<dbReference type="SMART" id="SM00320">
    <property type="entry name" value="WD40"/>
    <property type="match status" value="6"/>
</dbReference>
<comment type="similarity">
    <text evidence="2">Belongs to the WD repeat SEC13 family.</text>
</comment>
<dbReference type="GO" id="GO:0031080">
    <property type="term" value="C:nuclear pore outer ring"/>
    <property type="evidence" value="ECO:0007669"/>
    <property type="project" value="TreeGrafter"/>
</dbReference>
<evidence type="ECO:0000256" key="6">
    <source>
        <dbReference type="ARBA" id="ARBA00022816"/>
    </source>
</evidence>
<keyword evidence="9" id="KW-0906">Nuclear pore complex</keyword>
<keyword evidence="4 11" id="KW-0853">WD repeat</keyword>
<feature type="repeat" description="WD" evidence="11">
    <location>
        <begin position="7"/>
        <end position="48"/>
    </location>
</feature>
<accession>A0A2V0NSK9</accession>
<dbReference type="STRING" id="307507.A0A2V0NSK9"/>
<dbReference type="InterPro" id="IPR036322">
    <property type="entry name" value="WD40_repeat_dom_sf"/>
</dbReference>
<evidence type="ECO:0000313" key="12">
    <source>
        <dbReference type="EMBL" id="GBF90621.1"/>
    </source>
</evidence>
<dbReference type="GO" id="GO:0005198">
    <property type="term" value="F:structural molecule activity"/>
    <property type="evidence" value="ECO:0007669"/>
    <property type="project" value="InterPro"/>
</dbReference>
<evidence type="ECO:0000256" key="8">
    <source>
        <dbReference type="ARBA" id="ARBA00023010"/>
    </source>
</evidence>
<dbReference type="GO" id="GO:0090114">
    <property type="term" value="P:COPII-coated vesicle budding"/>
    <property type="evidence" value="ECO:0007669"/>
    <property type="project" value="TreeGrafter"/>
</dbReference>
<keyword evidence="7" id="KW-0653">Protein transport</keyword>
<dbReference type="EMBL" id="BDRX01000018">
    <property type="protein sequence ID" value="GBF90621.1"/>
    <property type="molecule type" value="Genomic_DNA"/>
</dbReference>
<reference evidence="12 13" key="1">
    <citation type="journal article" date="2018" name="Sci. Rep.">
        <title>Raphidocelis subcapitata (=Pseudokirchneriella subcapitata) provides an insight into genome evolution and environmental adaptations in the Sphaeropleales.</title>
        <authorList>
            <person name="Suzuki S."/>
            <person name="Yamaguchi H."/>
            <person name="Nakajima N."/>
            <person name="Kawachi M."/>
        </authorList>
    </citation>
    <scope>NUCLEOTIDE SEQUENCE [LARGE SCALE GENOMIC DNA]</scope>
    <source>
        <strain evidence="12 13">NIES-35</strain>
    </source>
</reference>
<dbReference type="GO" id="GO:0051028">
    <property type="term" value="P:mRNA transport"/>
    <property type="evidence" value="ECO:0007669"/>
    <property type="project" value="UniProtKB-KW"/>
</dbReference>
<evidence type="ECO:0000313" key="13">
    <source>
        <dbReference type="Proteomes" id="UP000247498"/>
    </source>
</evidence>
<keyword evidence="5" id="KW-0677">Repeat</keyword>
<evidence type="ECO:0000256" key="3">
    <source>
        <dbReference type="ARBA" id="ARBA00022448"/>
    </source>
</evidence>